<name>A0A4U1L6X4_9SPHN</name>
<accession>A0A4U1L6X4</accession>
<comment type="caution">
    <text evidence="1">The sequence shown here is derived from an EMBL/GenBank/DDBJ whole genome shotgun (WGS) entry which is preliminary data.</text>
</comment>
<organism evidence="1 2">
    <name type="scientific">Sphingomonas baiyangensis</name>
    <dbReference type="NCBI Taxonomy" id="2572576"/>
    <lineage>
        <taxon>Bacteria</taxon>
        <taxon>Pseudomonadati</taxon>
        <taxon>Pseudomonadota</taxon>
        <taxon>Alphaproteobacteria</taxon>
        <taxon>Sphingomonadales</taxon>
        <taxon>Sphingomonadaceae</taxon>
        <taxon>Sphingomonas</taxon>
    </lineage>
</organism>
<proteinExistence type="predicted"/>
<reference evidence="1 2" key="1">
    <citation type="submission" date="2019-04" db="EMBL/GenBank/DDBJ databases">
        <authorList>
            <person name="Yang Y."/>
            <person name="Wei D."/>
        </authorList>
    </citation>
    <scope>NUCLEOTIDE SEQUENCE [LARGE SCALE GENOMIC DNA]</scope>
    <source>
        <strain evidence="1 2">L-1-4w-11</strain>
    </source>
</reference>
<gene>
    <name evidence="1" type="ORF">FBR43_15955</name>
</gene>
<sequence>MSHIIPFPARRSDRHGTVHVFGDRIEGFTVSHESASGDSWGGAIGPFDRGQDAIAAAYALNRDEYGGQCDVFICDAARTDACPDVGFATYPGEF</sequence>
<evidence type="ECO:0000313" key="1">
    <source>
        <dbReference type="EMBL" id="TKD52060.1"/>
    </source>
</evidence>
<dbReference type="RefSeq" id="WP_136943992.1">
    <property type="nucleotide sequence ID" value="NZ_SWKR01000002.1"/>
</dbReference>
<dbReference type="AlphaFoldDB" id="A0A4U1L6X4"/>
<keyword evidence="2" id="KW-1185">Reference proteome</keyword>
<dbReference type="OrthoDB" id="7580016at2"/>
<dbReference type="Proteomes" id="UP000309138">
    <property type="component" value="Unassembled WGS sequence"/>
</dbReference>
<evidence type="ECO:0000313" key="2">
    <source>
        <dbReference type="Proteomes" id="UP000309138"/>
    </source>
</evidence>
<protein>
    <submittedName>
        <fullName evidence="1">Uncharacterized protein</fullName>
    </submittedName>
</protein>
<dbReference type="EMBL" id="SWKR01000002">
    <property type="protein sequence ID" value="TKD52060.1"/>
    <property type="molecule type" value="Genomic_DNA"/>
</dbReference>